<dbReference type="AlphaFoldDB" id="A0A4Y7K3M0"/>
<dbReference type="Gramene" id="RZC67963">
    <property type="protein sequence ID" value="RZC67963"/>
    <property type="gene ID" value="C5167_011651"/>
</dbReference>
<accession>A0A4Y7K3M0</accession>
<dbReference type="Proteomes" id="UP000316621">
    <property type="component" value="Chromosome 6"/>
</dbReference>
<sequence length="347" mass="39518">MEADREVIITITNRINVLIFRIHSREVLQIVLRERPHSIGGHLLVLLLWQFHMIVQNAIFQFEVFFIEFRLRDDLDRDNISQLIASQVGDTITIYNRYAYGVVKAKVRVDVNLPLVRKVQITLEDGEKIKVAIFYSGFPSATCRNCYVFNHYENYCGLIANIAWLDVPVLNLQGVDPFGDQVNNNEMEANIEGPMQPTNIHENPQVENVDDEIEIVNKEIEVAVQAIYYSELNVNDQRANKRRREEDVISDIMDMDIYSKEIAIALNRLAEEVSKDNALVVLEKGESSNENIVVDTSTEQGNTLPAIVSPVDAGAQVYLSNQFQFWPTQESGNIVEQAEIGHLALRS</sequence>
<evidence type="ECO:0000313" key="2">
    <source>
        <dbReference type="Proteomes" id="UP000316621"/>
    </source>
</evidence>
<reference evidence="1 2" key="1">
    <citation type="journal article" date="2018" name="Science">
        <title>The opium poppy genome and morphinan production.</title>
        <authorList>
            <person name="Guo L."/>
            <person name="Winzer T."/>
            <person name="Yang X."/>
            <person name="Li Y."/>
            <person name="Ning Z."/>
            <person name="He Z."/>
            <person name="Teodor R."/>
            <person name="Lu Y."/>
            <person name="Bowser T.A."/>
            <person name="Graham I.A."/>
            <person name="Ye K."/>
        </authorList>
    </citation>
    <scope>NUCLEOTIDE SEQUENCE [LARGE SCALE GENOMIC DNA]</scope>
    <source>
        <strain evidence="2">cv. HN1</strain>
        <tissue evidence="1">Leaves</tissue>
    </source>
</reference>
<keyword evidence="2" id="KW-1185">Reference proteome</keyword>
<evidence type="ECO:0000313" key="1">
    <source>
        <dbReference type="EMBL" id="RZC67963.1"/>
    </source>
</evidence>
<dbReference type="InterPro" id="IPR040256">
    <property type="entry name" value="At4g02000-like"/>
</dbReference>
<proteinExistence type="predicted"/>
<gene>
    <name evidence="1" type="ORF">C5167_011651</name>
</gene>
<protein>
    <recommendedName>
        <fullName evidence="3">Zinc knuckle CX2CX4HX4C domain-containing protein</fullName>
    </recommendedName>
</protein>
<name>A0A4Y7K3M0_PAPSO</name>
<evidence type="ECO:0008006" key="3">
    <source>
        <dbReference type="Google" id="ProtNLM"/>
    </source>
</evidence>
<dbReference type="PANTHER" id="PTHR31286:SF180">
    <property type="entry name" value="OS10G0362600 PROTEIN"/>
    <property type="match status" value="1"/>
</dbReference>
<organism evidence="1 2">
    <name type="scientific">Papaver somniferum</name>
    <name type="common">Opium poppy</name>
    <dbReference type="NCBI Taxonomy" id="3469"/>
    <lineage>
        <taxon>Eukaryota</taxon>
        <taxon>Viridiplantae</taxon>
        <taxon>Streptophyta</taxon>
        <taxon>Embryophyta</taxon>
        <taxon>Tracheophyta</taxon>
        <taxon>Spermatophyta</taxon>
        <taxon>Magnoliopsida</taxon>
        <taxon>Ranunculales</taxon>
        <taxon>Papaveraceae</taxon>
        <taxon>Papaveroideae</taxon>
        <taxon>Papaver</taxon>
    </lineage>
</organism>
<dbReference type="EMBL" id="CM010720">
    <property type="protein sequence ID" value="RZC67963.1"/>
    <property type="molecule type" value="Genomic_DNA"/>
</dbReference>
<dbReference type="PANTHER" id="PTHR31286">
    <property type="entry name" value="GLYCINE-RICH CELL WALL STRUCTURAL PROTEIN 1.8-LIKE"/>
    <property type="match status" value="1"/>
</dbReference>